<evidence type="ECO:0000313" key="1">
    <source>
        <dbReference type="EMBL" id="MEX1666581.1"/>
    </source>
</evidence>
<dbReference type="Pfam" id="PF11017">
    <property type="entry name" value="DUF2855"/>
    <property type="match status" value="1"/>
</dbReference>
<accession>A0ABV3TZ90</accession>
<reference evidence="1 2" key="1">
    <citation type="journal article" date="2011" name="Int. J. Syst. Evol. Microbiol.">
        <title>Zhongshania antarctica gen. nov., sp. nov. and Zhongshania guokunii sp. nov., gammaproteobacteria respectively isolated from coastal attached (fast) ice and surface seawater of the Antarctic.</title>
        <authorList>
            <person name="Li H.J."/>
            <person name="Zhang X.Y."/>
            <person name="Chen C.X."/>
            <person name="Zhang Y.J."/>
            <person name="Gao Z.M."/>
            <person name="Yu Y."/>
            <person name="Chen X.L."/>
            <person name="Chen B."/>
            <person name="Zhang Y.Z."/>
        </authorList>
    </citation>
    <scope>NUCLEOTIDE SEQUENCE [LARGE SCALE GENOMIC DNA]</scope>
    <source>
        <strain evidence="1 2">R06B22</strain>
    </source>
</reference>
<organism evidence="1 2">
    <name type="scientific">Zhongshania arctica</name>
    <dbReference type="NCBI Taxonomy" id="3238302"/>
    <lineage>
        <taxon>Bacteria</taxon>
        <taxon>Pseudomonadati</taxon>
        <taxon>Pseudomonadota</taxon>
        <taxon>Gammaproteobacteria</taxon>
        <taxon>Cellvibrionales</taxon>
        <taxon>Spongiibacteraceae</taxon>
        <taxon>Zhongshania</taxon>
    </lineage>
</organism>
<comment type="caution">
    <text evidence="1">The sequence shown here is derived from an EMBL/GenBank/DDBJ whole genome shotgun (WGS) entry which is preliminary data.</text>
</comment>
<gene>
    <name evidence="1" type="ORF">AB4875_13890</name>
</gene>
<sequence length="366" mass="39970">MTQCTELWVDRGNYRNTKIVSEASRPLKAGEILVAIDKFALTANNVSYALSGDMIGYWKFYPAADNWGKVPVWGCANVVTSECHDIAVGERLWGFFPMASHAILEPGKIKAEYFRDVAAHRVDLPGPSLYSSYRRTQAEPDFVQQFENQRCLLFPLFATSFIIYDYLIDNDFFGAQQVVIGSASSKTGFGLAMMLHNDSAVSQAVIGVTSARNKAFVDSLACCDQIILYGEEPQIDNTLATAYVDMSGDTKLTTALHHHLGANMVESCMVGASHWESSGDVGELPGAKPSFFFAPSQIAKRDQEWGHGVAMTKAMEASFKVALKVKDVVEVEWINGAEAVNTAWQDLLDNKVSGSTGIMASMLAGS</sequence>
<proteinExistence type="predicted"/>
<evidence type="ECO:0000313" key="2">
    <source>
        <dbReference type="Proteomes" id="UP001557484"/>
    </source>
</evidence>
<dbReference type="RefSeq" id="WP_368376655.1">
    <property type="nucleotide sequence ID" value="NZ_JBFRYB010000001.1"/>
</dbReference>
<dbReference type="Proteomes" id="UP001557484">
    <property type="component" value="Unassembled WGS sequence"/>
</dbReference>
<protein>
    <submittedName>
        <fullName evidence="1">DUF2855 family protein</fullName>
    </submittedName>
</protein>
<keyword evidence="2" id="KW-1185">Reference proteome</keyword>
<dbReference type="InterPro" id="IPR021276">
    <property type="entry name" value="DUF2855"/>
</dbReference>
<name>A0ABV3TZ90_9GAMM</name>
<dbReference type="EMBL" id="JBFRYB010000001">
    <property type="protein sequence ID" value="MEX1666581.1"/>
    <property type="molecule type" value="Genomic_DNA"/>
</dbReference>